<proteinExistence type="predicted"/>
<accession>A0ABR0A8P9</accession>
<evidence type="ECO:0000313" key="2">
    <source>
        <dbReference type="EMBL" id="KAK4021501.1"/>
    </source>
</evidence>
<sequence>MFQPGLVVAVTEVVEIHDDFLFLSLSCCDASLLTLLQVEVVPLFIRQDREQNLRSNEVRRFQNKKSGGRQLGLPLRKTTFQNVCLSTSVSDFLNLPDLTQIQIIACVLKSVKSKSNPNPTQNPNHFKLEKIRSKSDPNPIQIQSNSQSIESQDS</sequence>
<dbReference type="EMBL" id="JAOYFB010000036">
    <property type="protein sequence ID" value="KAK4021501.1"/>
    <property type="molecule type" value="Genomic_DNA"/>
</dbReference>
<feature type="compositionally biased region" description="Basic and acidic residues" evidence="1">
    <location>
        <begin position="126"/>
        <end position="135"/>
    </location>
</feature>
<reference evidence="2 3" key="1">
    <citation type="journal article" date="2023" name="Nucleic Acids Res.">
        <title>The hologenome of Daphnia magna reveals possible DNA methylation and microbiome-mediated evolution of the host genome.</title>
        <authorList>
            <person name="Chaturvedi A."/>
            <person name="Li X."/>
            <person name="Dhandapani V."/>
            <person name="Marshall H."/>
            <person name="Kissane S."/>
            <person name="Cuenca-Cambronero M."/>
            <person name="Asole G."/>
            <person name="Calvet F."/>
            <person name="Ruiz-Romero M."/>
            <person name="Marangio P."/>
            <person name="Guigo R."/>
            <person name="Rago D."/>
            <person name="Mirbahai L."/>
            <person name="Eastwood N."/>
            <person name="Colbourne J.K."/>
            <person name="Zhou J."/>
            <person name="Mallon E."/>
            <person name="Orsini L."/>
        </authorList>
    </citation>
    <scope>NUCLEOTIDE SEQUENCE [LARGE SCALE GENOMIC DNA]</scope>
    <source>
        <strain evidence="2">LRV0_1</strain>
    </source>
</reference>
<dbReference type="Proteomes" id="UP001234178">
    <property type="component" value="Unassembled WGS sequence"/>
</dbReference>
<feature type="compositionally biased region" description="Polar residues" evidence="1">
    <location>
        <begin position="114"/>
        <end position="124"/>
    </location>
</feature>
<keyword evidence="3" id="KW-1185">Reference proteome</keyword>
<organism evidence="2 3">
    <name type="scientific">Daphnia magna</name>
    <dbReference type="NCBI Taxonomy" id="35525"/>
    <lineage>
        <taxon>Eukaryota</taxon>
        <taxon>Metazoa</taxon>
        <taxon>Ecdysozoa</taxon>
        <taxon>Arthropoda</taxon>
        <taxon>Crustacea</taxon>
        <taxon>Branchiopoda</taxon>
        <taxon>Diplostraca</taxon>
        <taxon>Cladocera</taxon>
        <taxon>Anomopoda</taxon>
        <taxon>Daphniidae</taxon>
        <taxon>Daphnia</taxon>
    </lineage>
</organism>
<feature type="region of interest" description="Disordered" evidence="1">
    <location>
        <begin position="114"/>
        <end position="154"/>
    </location>
</feature>
<protein>
    <submittedName>
        <fullName evidence="2">Uncharacterized protein</fullName>
    </submittedName>
</protein>
<evidence type="ECO:0000313" key="3">
    <source>
        <dbReference type="Proteomes" id="UP001234178"/>
    </source>
</evidence>
<feature type="compositionally biased region" description="Low complexity" evidence="1">
    <location>
        <begin position="140"/>
        <end position="154"/>
    </location>
</feature>
<name>A0ABR0A8P9_9CRUS</name>
<evidence type="ECO:0000256" key="1">
    <source>
        <dbReference type="SAM" id="MobiDB-lite"/>
    </source>
</evidence>
<gene>
    <name evidence="2" type="ORF">OUZ56_003416</name>
</gene>
<comment type="caution">
    <text evidence="2">The sequence shown here is derived from an EMBL/GenBank/DDBJ whole genome shotgun (WGS) entry which is preliminary data.</text>
</comment>